<name>A4GJT2_9BACT</name>
<dbReference type="Gene3D" id="2.40.420.20">
    <property type="match status" value="1"/>
</dbReference>
<evidence type="ECO:0000256" key="1">
    <source>
        <dbReference type="ARBA" id="ARBA00009477"/>
    </source>
</evidence>
<reference evidence="3" key="1">
    <citation type="journal article" date="2007" name="Environ. Microbiol.">
        <title>Proteorhodopsin photosystem gene clusters exhibit co-evolutionary trends and shared ancestry among diverse marine microbial phyla.</title>
        <authorList>
            <person name="McCarren J."/>
            <person name="Delong E.F."/>
        </authorList>
    </citation>
    <scope>NUCLEOTIDE SEQUENCE</scope>
</reference>
<feature type="domain" description="Multidrug resistance protein MdtA-like alpha-helical hairpin" evidence="2">
    <location>
        <begin position="87"/>
        <end position="129"/>
    </location>
</feature>
<gene>
    <name evidence="3" type="ORF">MBMO_EB80-02D08.0009</name>
</gene>
<accession>A4GJT2</accession>
<organism evidence="3">
    <name type="scientific">uncultured marine bacterium EB80_02D08</name>
    <dbReference type="NCBI Taxonomy" id="415441"/>
    <lineage>
        <taxon>Bacteria</taxon>
        <taxon>environmental samples</taxon>
    </lineage>
</organism>
<dbReference type="PANTHER" id="PTHR30469">
    <property type="entry name" value="MULTIDRUG RESISTANCE PROTEIN MDTA"/>
    <property type="match status" value="1"/>
</dbReference>
<dbReference type="EMBL" id="EF107104">
    <property type="protein sequence ID" value="ABL97377.1"/>
    <property type="molecule type" value="Genomic_DNA"/>
</dbReference>
<dbReference type="AlphaFoldDB" id="A4GJT2"/>
<dbReference type="Pfam" id="PF25876">
    <property type="entry name" value="HH_MFP_RND"/>
    <property type="match status" value="1"/>
</dbReference>
<dbReference type="GO" id="GO:1990281">
    <property type="term" value="C:efflux pump complex"/>
    <property type="evidence" value="ECO:0007669"/>
    <property type="project" value="TreeGrafter"/>
</dbReference>
<dbReference type="InterPro" id="IPR006143">
    <property type="entry name" value="RND_pump_MFP"/>
</dbReference>
<dbReference type="Gene3D" id="2.40.50.100">
    <property type="match status" value="1"/>
</dbReference>
<evidence type="ECO:0000313" key="3">
    <source>
        <dbReference type="EMBL" id="ABL97377.1"/>
    </source>
</evidence>
<evidence type="ECO:0000259" key="2">
    <source>
        <dbReference type="Pfam" id="PF25876"/>
    </source>
</evidence>
<dbReference type="InterPro" id="IPR058624">
    <property type="entry name" value="MdtA-like_HH"/>
</dbReference>
<dbReference type="Gene3D" id="1.10.287.470">
    <property type="entry name" value="Helix hairpin bin"/>
    <property type="match status" value="1"/>
</dbReference>
<sequence length="327" mass="36563">MNTRKMNKTILALLLGNVFLLNLEAIEVLEIKMLDEYSITREFPGKLIPTEQSKLAFEIPGKINIINVDIGDEVELGDELAVLDDREALAQLNQSKAKFDLAEQLLARYIDLRADGHISIQDLDKAKSDQIVAKSQYDFYKVKFEQTKLLAPFNGVIQNRLFDTGSVINAGVHVLEILGSTNVEARISIPMNYMNKIKIGGDYEFDVNGMLAKAKLERLAPMSTGGSNNRLAIFRFDTFFNPGSIVKLKLSLSEKAKGTWVPIKSLSQSEQGIWAIYTINEQQKVVRDLVDVIYFEDEYAFVNGTLKDGDLVILGGAQKIIEGKIIK</sequence>
<comment type="similarity">
    <text evidence="1">Belongs to the membrane fusion protein (MFP) (TC 8.A.1) family.</text>
</comment>
<protein>
    <submittedName>
        <fullName evidence="3">Putative RND family efflux transporter MFP subunit</fullName>
    </submittedName>
</protein>
<dbReference type="NCBIfam" id="TIGR01730">
    <property type="entry name" value="RND_mfp"/>
    <property type="match status" value="1"/>
</dbReference>
<proteinExistence type="inferred from homology"/>
<dbReference type="GO" id="GO:0015562">
    <property type="term" value="F:efflux transmembrane transporter activity"/>
    <property type="evidence" value="ECO:0007669"/>
    <property type="project" value="TreeGrafter"/>
</dbReference>
<dbReference type="PANTHER" id="PTHR30469:SF11">
    <property type="entry name" value="BLL4320 PROTEIN"/>
    <property type="match status" value="1"/>
</dbReference>
<dbReference type="SUPFAM" id="SSF111369">
    <property type="entry name" value="HlyD-like secretion proteins"/>
    <property type="match status" value="1"/>
</dbReference>